<evidence type="ECO:0000313" key="1">
    <source>
        <dbReference type="EMBL" id="KAI6648145.1"/>
    </source>
</evidence>
<proteinExistence type="predicted"/>
<evidence type="ECO:0000313" key="2">
    <source>
        <dbReference type="Proteomes" id="UP001165289"/>
    </source>
</evidence>
<reference evidence="1 2" key="1">
    <citation type="journal article" date="2023" name="BMC Biol.">
        <title>The compact genome of the sponge Oopsacas minuta (Hexactinellida) is lacking key metazoan core genes.</title>
        <authorList>
            <person name="Santini S."/>
            <person name="Schenkelaars Q."/>
            <person name="Jourda C."/>
            <person name="Duchesne M."/>
            <person name="Belahbib H."/>
            <person name="Rocher C."/>
            <person name="Selva M."/>
            <person name="Riesgo A."/>
            <person name="Vervoort M."/>
            <person name="Leys S.P."/>
            <person name="Kodjabachian L."/>
            <person name="Le Bivic A."/>
            <person name="Borchiellini C."/>
            <person name="Claverie J.M."/>
            <person name="Renard E."/>
        </authorList>
    </citation>
    <scope>NUCLEOTIDE SEQUENCE [LARGE SCALE GENOMIC DNA]</scope>
    <source>
        <strain evidence="1">SPO-2</strain>
    </source>
</reference>
<keyword evidence="2" id="KW-1185">Reference proteome</keyword>
<dbReference type="Proteomes" id="UP001165289">
    <property type="component" value="Unassembled WGS sequence"/>
</dbReference>
<gene>
    <name evidence="1" type="ORF">LOD99_11954</name>
</gene>
<comment type="caution">
    <text evidence="1">The sequence shown here is derived from an EMBL/GenBank/DDBJ whole genome shotgun (WGS) entry which is preliminary data.</text>
</comment>
<dbReference type="AlphaFoldDB" id="A0AAV7JHT8"/>
<organism evidence="1 2">
    <name type="scientific">Oopsacas minuta</name>
    <dbReference type="NCBI Taxonomy" id="111878"/>
    <lineage>
        <taxon>Eukaryota</taxon>
        <taxon>Metazoa</taxon>
        <taxon>Porifera</taxon>
        <taxon>Hexactinellida</taxon>
        <taxon>Hexasterophora</taxon>
        <taxon>Lyssacinosida</taxon>
        <taxon>Leucopsacidae</taxon>
        <taxon>Oopsacas</taxon>
    </lineage>
</organism>
<protein>
    <submittedName>
        <fullName evidence="1">Uncharacterized protein</fullName>
    </submittedName>
</protein>
<name>A0AAV7JHT8_9METZ</name>
<accession>A0AAV7JHT8</accession>
<dbReference type="EMBL" id="JAKMXF010000332">
    <property type="protein sequence ID" value="KAI6648145.1"/>
    <property type="molecule type" value="Genomic_DNA"/>
</dbReference>
<sequence length="107" mass="12020">MPRVTKANARQHLQSALDVFTEVTDEAIGATSTWNGKMNVIGGYSFKQCTGKLRAKYGIPSQASPLVKQEIDRDFAELSTKNYHRLNASTLRRMVGWITQQSEENET</sequence>